<evidence type="ECO:0000313" key="2">
    <source>
        <dbReference type="Proteomes" id="UP000625711"/>
    </source>
</evidence>
<name>A0A834IVW3_RHYFE</name>
<sequence length="94" mass="10358">MSAFTTGGNSSTDVIMFSCPLLWPRSTHYNAPQNPNSQYFKVLFTLAGAGVHLTSKLNGVVKVTKATIYTQKDTSVYALEPWTNCPLNAPRFDK</sequence>
<accession>A0A834IVW3</accession>
<protein>
    <submittedName>
        <fullName evidence="1">Uncharacterized protein</fullName>
    </submittedName>
</protein>
<dbReference type="EMBL" id="JAACXV010000039">
    <property type="protein sequence ID" value="KAF7286068.1"/>
    <property type="molecule type" value="Genomic_DNA"/>
</dbReference>
<reference evidence="1" key="1">
    <citation type="submission" date="2020-08" db="EMBL/GenBank/DDBJ databases">
        <title>Genome sequencing and assembly of the red palm weevil Rhynchophorus ferrugineus.</title>
        <authorList>
            <person name="Dias G.B."/>
            <person name="Bergman C.M."/>
            <person name="Manee M."/>
        </authorList>
    </citation>
    <scope>NUCLEOTIDE SEQUENCE</scope>
    <source>
        <strain evidence="1">AA-2017</strain>
        <tissue evidence="1">Whole larva</tissue>
    </source>
</reference>
<evidence type="ECO:0000313" key="1">
    <source>
        <dbReference type="EMBL" id="KAF7286068.1"/>
    </source>
</evidence>
<comment type="caution">
    <text evidence="1">The sequence shown here is derived from an EMBL/GenBank/DDBJ whole genome shotgun (WGS) entry which is preliminary data.</text>
</comment>
<dbReference type="AlphaFoldDB" id="A0A834IVW3"/>
<keyword evidence="2" id="KW-1185">Reference proteome</keyword>
<dbReference type="Proteomes" id="UP000625711">
    <property type="component" value="Unassembled WGS sequence"/>
</dbReference>
<proteinExistence type="predicted"/>
<gene>
    <name evidence="1" type="ORF">GWI33_008369</name>
</gene>
<organism evidence="1 2">
    <name type="scientific">Rhynchophorus ferrugineus</name>
    <name type="common">Red palm weevil</name>
    <name type="synonym">Curculio ferrugineus</name>
    <dbReference type="NCBI Taxonomy" id="354439"/>
    <lineage>
        <taxon>Eukaryota</taxon>
        <taxon>Metazoa</taxon>
        <taxon>Ecdysozoa</taxon>
        <taxon>Arthropoda</taxon>
        <taxon>Hexapoda</taxon>
        <taxon>Insecta</taxon>
        <taxon>Pterygota</taxon>
        <taxon>Neoptera</taxon>
        <taxon>Endopterygota</taxon>
        <taxon>Coleoptera</taxon>
        <taxon>Polyphaga</taxon>
        <taxon>Cucujiformia</taxon>
        <taxon>Curculionidae</taxon>
        <taxon>Dryophthorinae</taxon>
        <taxon>Rhynchophorus</taxon>
    </lineage>
</organism>